<feature type="domain" description="Histidine-specific methyltransferase SAM-dependent" evidence="7">
    <location>
        <begin position="27"/>
        <end position="340"/>
    </location>
</feature>
<dbReference type="InterPro" id="IPR051128">
    <property type="entry name" value="EgtD_Methyltrsf_superfamily"/>
</dbReference>
<comment type="pathway">
    <text evidence="5">Amino-acid biosynthesis; ergothioneine biosynthesis.</text>
</comment>
<dbReference type="Pfam" id="PF03781">
    <property type="entry name" value="FGE-sulfatase"/>
    <property type="match status" value="1"/>
</dbReference>
<evidence type="ECO:0000313" key="10">
    <source>
        <dbReference type="Proteomes" id="UP000298138"/>
    </source>
</evidence>
<gene>
    <name evidence="9" type="ORF">EX30DRAFT_352885</name>
</gene>
<evidence type="ECO:0000256" key="4">
    <source>
        <dbReference type="ARBA" id="ARBA00023004"/>
    </source>
</evidence>
<dbReference type="Proteomes" id="UP000298138">
    <property type="component" value="Unassembled WGS sequence"/>
</dbReference>
<dbReference type="OrthoDB" id="659at2759"/>
<dbReference type="PANTHER" id="PTHR43397">
    <property type="entry name" value="ERGOTHIONEINE BIOSYNTHESIS PROTEIN 1"/>
    <property type="match status" value="1"/>
</dbReference>
<dbReference type="Gene3D" id="3.90.1580.10">
    <property type="entry name" value="paralog of FGE (formylglycine-generating enzyme)"/>
    <property type="match status" value="1"/>
</dbReference>
<keyword evidence="1" id="KW-0489">Methyltransferase</keyword>
<dbReference type="Gene3D" id="1.20.120.450">
    <property type="entry name" value="dinb family like domain"/>
    <property type="match status" value="1"/>
</dbReference>
<dbReference type="InterPro" id="IPR016187">
    <property type="entry name" value="CTDL_fold"/>
</dbReference>
<evidence type="ECO:0000256" key="3">
    <source>
        <dbReference type="ARBA" id="ARBA00023002"/>
    </source>
</evidence>
<dbReference type="GO" id="GO:0008168">
    <property type="term" value="F:methyltransferase activity"/>
    <property type="evidence" value="ECO:0007669"/>
    <property type="project" value="UniProtKB-KW"/>
</dbReference>
<feature type="domain" description="DinB-like" evidence="8">
    <location>
        <begin position="376"/>
        <end position="505"/>
    </location>
</feature>
<dbReference type="InterPro" id="IPR017805">
    <property type="entry name" value="SAM_MeTrfase_EasF-type_put"/>
</dbReference>
<dbReference type="Pfam" id="PF10017">
    <property type="entry name" value="Methyltransf_33"/>
    <property type="match status" value="1"/>
</dbReference>
<dbReference type="SUPFAM" id="SSF109854">
    <property type="entry name" value="DinB/YfiT-like putative metalloenzymes"/>
    <property type="match status" value="1"/>
</dbReference>
<evidence type="ECO:0000256" key="1">
    <source>
        <dbReference type="ARBA" id="ARBA00022603"/>
    </source>
</evidence>
<dbReference type="InterPro" id="IPR029063">
    <property type="entry name" value="SAM-dependent_MTases_sf"/>
</dbReference>
<dbReference type="NCBIfam" id="TIGR03439">
    <property type="entry name" value="methyl_EasF"/>
    <property type="match status" value="1"/>
</dbReference>
<dbReference type="STRING" id="341454.A0A4S2N5U6"/>
<evidence type="ECO:0000256" key="2">
    <source>
        <dbReference type="ARBA" id="ARBA00022679"/>
    </source>
</evidence>
<accession>A0A4S2N5U6</accession>
<dbReference type="InterPro" id="IPR042095">
    <property type="entry name" value="SUMF_sf"/>
</dbReference>
<keyword evidence="2" id="KW-0808">Transferase</keyword>
<keyword evidence="10" id="KW-1185">Reference proteome</keyword>
<organism evidence="9 10">
    <name type="scientific">Ascodesmis nigricans</name>
    <dbReference type="NCBI Taxonomy" id="341454"/>
    <lineage>
        <taxon>Eukaryota</taxon>
        <taxon>Fungi</taxon>
        <taxon>Dikarya</taxon>
        <taxon>Ascomycota</taxon>
        <taxon>Pezizomycotina</taxon>
        <taxon>Pezizomycetes</taxon>
        <taxon>Pezizales</taxon>
        <taxon>Ascodesmidaceae</taxon>
        <taxon>Ascodesmis</taxon>
    </lineage>
</organism>
<keyword evidence="3" id="KW-0560">Oxidoreductase</keyword>
<dbReference type="Gene3D" id="3.40.50.150">
    <property type="entry name" value="Vaccinia Virus protein VP39"/>
    <property type="match status" value="1"/>
</dbReference>
<evidence type="ECO:0000259" key="6">
    <source>
        <dbReference type="Pfam" id="PF03781"/>
    </source>
</evidence>
<dbReference type="EMBL" id="ML220112">
    <property type="protein sequence ID" value="TGZ84454.1"/>
    <property type="molecule type" value="Genomic_DNA"/>
</dbReference>
<proteinExistence type="predicted"/>
<feature type="domain" description="Sulfatase-modifying factor enzyme-like" evidence="6">
    <location>
        <begin position="572"/>
        <end position="881"/>
    </location>
</feature>
<evidence type="ECO:0000313" key="9">
    <source>
        <dbReference type="EMBL" id="TGZ84454.1"/>
    </source>
</evidence>
<evidence type="ECO:0000256" key="5">
    <source>
        <dbReference type="ARBA" id="ARBA00037882"/>
    </source>
</evidence>
<keyword evidence="4" id="KW-0408">Iron</keyword>
<dbReference type="Pfam" id="PF12867">
    <property type="entry name" value="DinB_2"/>
    <property type="match status" value="1"/>
</dbReference>
<dbReference type="SUPFAM" id="SSF56436">
    <property type="entry name" value="C-type lectin-like"/>
    <property type="match status" value="1"/>
</dbReference>
<evidence type="ECO:0000259" key="7">
    <source>
        <dbReference type="Pfam" id="PF10017"/>
    </source>
</evidence>
<name>A0A4S2N5U6_9PEZI</name>
<protein>
    <submittedName>
        <fullName evidence="9">Uncharacterized protein</fullName>
    </submittedName>
</protein>
<dbReference type="GO" id="GO:0032259">
    <property type="term" value="P:methylation"/>
    <property type="evidence" value="ECO:0007669"/>
    <property type="project" value="UniProtKB-KW"/>
</dbReference>
<reference evidence="9 10" key="1">
    <citation type="submission" date="2019-04" db="EMBL/GenBank/DDBJ databases">
        <title>Comparative genomics and transcriptomics to analyze fruiting body development in filamentous ascomycetes.</title>
        <authorList>
            <consortium name="DOE Joint Genome Institute"/>
            <person name="Lutkenhaus R."/>
            <person name="Traeger S."/>
            <person name="Breuer J."/>
            <person name="Kuo A."/>
            <person name="Lipzen A."/>
            <person name="Pangilinan J."/>
            <person name="Dilworth D."/>
            <person name="Sandor L."/>
            <person name="Poggeler S."/>
            <person name="Barry K."/>
            <person name="Grigoriev I.V."/>
            <person name="Nowrousian M."/>
        </authorList>
    </citation>
    <scope>NUCLEOTIDE SEQUENCE [LARGE SCALE GENOMIC DNA]</scope>
    <source>
        <strain evidence="9 10">CBS 389.68</strain>
    </source>
</reference>
<dbReference type="InterPro" id="IPR019257">
    <property type="entry name" value="MeTrfase_dom"/>
</dbReference>
<dbReference type="AlphaFoldDB" id="A0A4S2N5U6"/>
<dbReference type="InterPro" id="IPR024775">
    <property type="entry name" value="DinB-like"/>
</dbReference>
<evidence type="ECO:0000259" key="8">
    <source>
        <dbReference type="Pfam" id="PF12867"/>
    </source>
</evidence>
<dbReference type="InParanoid" id="A0A4S2N5U6"/>
<dbReference type="InterPro" id="IPR034660">
    <property type="entry name" value="DinB/YfiT-like"/>
</dbReference>
<dbReference type="PANTHER" id="PTHR43397:SF1">
    <property type="entry name" value="ERGOTHIONEINE BIOSYNTHESIS PROTEIN 1"/>
    <property type="match status" value="1"/>
</dbReference>
<sequence length="884" mass="99898">MSSASVDKVSESPIIDIRNSKVEFSLEEEILKGMLYKPHGQKSMPTMLLYSAEGLKLFEEITYLDEYYLTNTEIEILEKYARDMAERVQNGTVIVELGSGNLRKVNILLRALENAGKSVDYYALDLDLGELQRTLAMVDTTHFRNVHFHGLHGTYDDGRAWLQTNPAIQDRPRCVLWLGSSVGNFSRVEAGDFLKSFASEALRPGTRDFMLIGLDGCKQPERVFKAYNDSEGVTDQFIKSGLKNANVVLGDKIFHLDDWEYVGEWNVEAGRHQAYYVPKRDIKFSGKLEGVEVKAGERVHIEYSYKFDDKDAELLWEDAGVVERAKWSSTTGDYALTMVQRPAFEFGTQPSTYAPEAVPSLKEWEELWKSWTTVTLGMIPQDKLLSKPIDLRNPCIFYLGHIPTFMDHLLNLASDGKEPATEPQYFLQIFQRGIDPDVDNPEQCHKHSEIPTTWPKLSQILDYADRVHRRLKNLYKNGSVDHLEPVVQRAIWTAFEHEAMHLETLLYMLLQADSTPPPPGSIIPDFVAGRAWETRNPPVNPEGCWHTIPSTNLNVGINDPEFTSTLLPAGHHFGWDNEKPRHTNVHVPSFKIRSHPITNGEYATYLATQLHSGTVEIPASWIKNKSESIYLNGDTTPILSSTPSGNPIITNYSIRTVYGPVPLPLALDWPAIASYNELAKCAEYMGGRIPTADQVRAVYDHVEKMEKPERTQQQKVSAVNGHLIHNGVCETPPATVETSNGRIPNLAARAVAEGEAIAENIKLGEKQAVEEESVLFTDLATKNIGFKKWHPTAVHNEVCTHRPLGRGEMGGAWEWTSTVLERYEGFVEGRLYPEYTSDFMDGKHNVVLGGSWATHPRIAGRRSFVNWYQRNYKFMWATARFVKD</sequence>
<dbReference type="InterPro" id="IPR005532">
    <property type="entry name" value="SUMF_dom"/>
</dbReference>